<organism evidence="2 3">
    <name type="scientific">Stella humosa</name>
    <dbReference type="NCBI Taxonomy" id="94"/>
    <lineage>
        <taxon>Bacteria</taxon>
        <taxon>Pseudomonadati</taxon>
        <taxon>Pseudomonadota</taxon>
        <taxon>Alphaproteobacteria</taxon>
        <taxon>Rhodospirillales</taxon>
        <taxon>Stellaceae</taxon>
        <taxon>Stella</taxon>
    </lineage>
</organism>
<name>A0A3N1L7D8_9PROT</name>
<feature type="transmembrane region" description="Helical" evidence="1">
    <location>
        <begin position="30"/>
        <end position="58"/>
    </location>
</feature>
<keyword evidence="3" id="KW-1185">Reference proteome</keyword>
<feature type="transmembrane region" description="Helical" evidence="1">
    <location>
        <begin position="93"/>
        <end position="110"/>
    </location>
</feature>
<dbReference type="EMBL" id="RJKX01000014">
    <property type="protein sequence ID" value="ROP90513.1"/>
    <property type="molecule type" value="Genomic_DNA"/>
</dbReference>
<feature type="transmembrane region" description="Helical" evidence="1">
    <location>
        <begin position="185"/>
        <end position="205"/>
    </location>
</feature>
<proteinExistence type="predicted"/>
<feature type="transmembrane region" description="Helical" evidence="1">
    <location>
        <begin position="64"/>
        <end position="84"/>
    </location>
</feature>
<sequence length="251" mass="27263">MLASLQQRLALAGRPGDEVAPQPAYLRRHVLAPVVVLAVLVLAGLAAAPIPGAYALLIASEQGIVENASALIALAGLVPAVAIMRHPGVPRPWLPVWAGCFVVGLAFIAAEEVSWGQQWFFWETPEWIGAVNTQNETNFHNYAKWSEDLPKTVLSLAVLATGILWPLWVLLGGRDGWIRRTPLHWIWPSAALWPSAVIAFGLRIAERLVANLPGADSGAPVFRSLREGLELFLILFVVAYLVDLGARLGRR</sequence>
<feature type="transmembrane region" description="Helical" evidence="1">
    <location>
        <begin position="153"/>
        <end position="173"/>
    </location>
</feature>
<dbReference type="OrthoDB" id="7067875at2"/>
<dbReference type="Proteomes" id="UP000278222">
    <property type="component" value="Unassembled WGS sequence"/>
</dbReference>
<dbReference type="AlphaFoldDB" id="A0A3N1L7D8"/>
<feature type="transmembrane region" description="Helical" evidence="1">
    <location>
        <begin position="231"/>
        <end position="249"/>
    </location>
</feature>
<dbReference type="RefSeq" id="WP_123689927.1">
    <property type="nucleotide sequence ID" value="NZ_AP019700.1"/>
</dbReference>
<evidence type="ECO:0000256" key="1">
    <source>
        <dbReference type="SAM" id="Phobius"/>
    </source>
</evidence>
<gene>
    <name evidence="2" type="ORF">EDC65_2362</name>
</gene>
<keyword evidence="1" id="KW-0812">Transmembrane</keyword>
<reference evidence="2 3" key="1">
    <citation type="submission" date="2018-11" db="EMBL/GenBank/DDBJ databases">
        <title>Genomic Encyclopedia of Type Strains, Phase IV (KMG-IV): sequencing the most valuable type-strain genomes for metagenomic binning, comparative biology and taxonomic classification.</title>
        <authorList>
            <person name="Goeker M."/>
        </authorList>
    </citation>
    <scope>NUCLEOTIDE SEQUENCE [LARGE SCALE GENOMIC DNA]</scope>
    <source>
        <strain evidence="2 3">DSM 5900</strain>
    </source>
</reference>
<accession>A0A3N1L7D8</accession>
<evidence type="ECO:0000313" key="2">
    <source>
        <dbReference type="EMBL" id="ROP90513.1"/>
    </source>
</evidence>
<protein>
    <submittedName>
        <fullName evidence="2">Uncharacterized protein</fullName>
    </submittedName>
</protein>
<evidence type="ECO:0000313" key="3">
    <source>
        <dbReference type="Proteomes" id="UP000278222"/>
    </source>
</evidence>
<keyword evidence="1" id="KW-0472">Membrane</keyword>
<comment type="caution">
    <text evidence="2">The sequence shown here is derived from an EMBL/GenBank/DDBJ whole genome shotgun (WGS) entry which is preliminary data.</text>
</comment>
<keyword evidence="1" id="KW-1133">Transmembrane helix</keyword>